<dbReference type="InterPro" id="IPR003770">
    <property type="entry name" value="MLTG-like"/>
</dbReference>
<evidence type="ECO:0000256" key="2">
    <source>
        <dbReference type="ARBA" id="ARBA00022692"/>
    </source>
</evidence>
<dbReference type="Proteomes" id="UP001474120">
    <property type="component" value="Unassembled WGS sequence"/>
</dbReference>
<evidence type="ECO:0000256" key="1">
    <source>
        <dbReference type="ARBA" id="ARBA00022475"/>
    </source>
</evidence>
<dbReference type="EC" id="4.2.2.29" evidence="7"/>
<keyword evidence="6 7" id="KW-0961">Cell wall biogenesis/degradation</keyword>
<dbReference type="RefSeq" id="WP_342157808.1">
    <property type="nucleotide sequence ID" value="NZ_JBCDNA010000001.1"/>
</dbReference>
<organism evidence="8 9">
    <name type="scientific">Lutimonas vermicola</name>
    <dbReference type="NCBI Taxonomy" id="414288"/>
    <lineage>
        <taxon>Bacteria</taxon>
        <taxon>Pseudomonadati</taxon>
        <taxon>Bacteroidota</taxon>
        <taxon>Flavobacteriia</taxon>
        <taxon>Flavobacteriales</taxon>
        <taxon>Flavobacteriaceae</taxon>
        <taxon>Lutimonas</taxon>
    </lineage>
</organism>
<keyword evidence="3 7" id="KW-1133">Transmembrane helix</keyword>
<protein>
    <recommendedName>
        <fullName evidence="7">Endolytic murein transglycosylase</fullName>
        <ecNumber evidence="7">4.2.2.29</ecNumber>
    </recommendedName>
    <alternativeName>
        <fullName evidence="7">Peptidoglycan lytic transglycosylase</fullName>
    </alternativeName>
    <alternativeName>
        <fullName evidence="7">Peptidoglycan polymerization terminase</fullName>
    </alternativeName>
</protein>
<keyword evidence="5 7" id="KW-0456">Lyase</keyword>
<evidence type="ECO:0000256" key="6">
    <source>
        <dbReference type="ARBA" id="ARBA00023316"/>
    </source>
</evidence>
<comment type="similarity">
    <text evidence="7">Belongs to the transglycosylase MltG family.</text>
</comment>
<name>A0ABU9KVT1_9FLAO</name>
<evidence type="ECO:0000256" key="7">
    <source>
        <dbReference type="HAMAP-Rule" id="MF_02065"/>
    </source>
</evidence>
<gene>
    <name evidence="7 8" type="primary">mltG</name>
    <name evidence="8" type="ORF">AABB81_00210</name>
</gene>
<dbReference type="PANTHER" id="PTHR30518">
    <property type="entry name" value="ENDOLYTIC MUREIN TRANSGLYCOSYLASE"/>
    <property type="match status" value="1"/>
</dbReference>
<dbReference type="CDD" id="cd08010">
    <property type="entry name" value="MltG_like"/>
    <property type="match status" value="1"/>
</dbReference>
<feature type="site" description="Important for catalytic activity" evidence="7">
    <location>
        <position position="212"/>
    </location>
</feature>
<accession>A0ABU9KVT1</accession>
<comment type="catalytic activity">
    <reaction evidence="7">
        <text>a peptidoglycan chain = a peptidoglycan chain with N-acetyl-1,6-anhydromuramyl-[peptide] at the reducing end + a peptidoglycan chain with N-acetylglucosamine at the non-reducing end.</text>
        <dbReference type="EC" id="4.2.2.29"/>
    </reaction>
</comment>
<keyword evidence="2 7" id="KW-0812">Transmembrane</keyword>
<reference evidence="8 9" key="1">
    <citation type="submission" date="2024-04" db="EMBL/GenBank/DDBJ databases">
        <title>whole genome sequencing of Lutimonas vermicola strain IMCC1616.</title>
        <authorList>
            <person name="Bae S.S."/>
        </authorList>
    </citation>
    <scope>NUCLEOTIDE SEQUENCE [LARGE SCALE GENOMIC DNA]</scope>
    <source>
        <strain evidence="8 9">IMCC1616</strain>
    </source>
</reference>
<comment type="caution">
    <text evidence="8">The sequence shown here is derived from an EMBL/GenBank/DDBJ whole genome shotgun (WGS) entry which is preliminary data.</text>
</comment>
<proteinExistence type="inferred from homology"/>
<keyword evidence="1 7" id="KW-1003">Cell membrane</keyword>
<sequence>MKKKLGIAVAVIFLIAGIAGYSFYSRIYKPNVTESVSILIPTGTDFEGLIKIIEPYVDNINSFIWVAEKKNYPNKIRAGKFRIDQGMNNDSLVNHLRGGKQETVTLTFNNQDSFEKLAGRVAAQIEADSIALLTSFYDKDFMAKNGFDEKTAIAMYIPNSYDFYWNTNAEQFRDKMLLEYKRFWNESRVSKAKQQNLNPIQVATLASIVQKETAVTQERKTVAGLYLNRLHDFWPLQADPTIIFALKQKYGQDKEYKRVLNKDLNIDSPYNTYLNFGLPPGPIGMPDISSIEAVLNPEQHQYYYMCASVEKIGYHKFAKTLSQHNINAAAYQKWVSQQGINR</sequence>
<keyword evidence="4 7" id="KW-0472">Membrane</keyword>
<comment type="function">
    <text evidence="7">Functions as a peptidoglycan terminase that cleaves nascent peptidoglycan strands endolytically to terminate their elongation.</text>
</comment>
<dbReference type="NCBIfam" id="TIGR00247">
    <property type="entry name" value="endolytic transglycosylase MltG"/>
    <property type="match status" value="1"/>
</dbReference>
<evidence type="ECO:0000256" key="4">
    <source>
        <dbReference type="ARBA" id="ARBA00023136"/>
    </source>
</evidence>
<evidence type="ECO:0000313" key="8">
    <source>
        <dbReference type="EMBL" id="MEL4454298.1"/>
    </source>
</evidence>
<dbReference type="PANTHER" id="PTHR30518:SF2">
    <property type="entry name" value="ENDOLYTIC MUREIN TRANSGLYCOSYLASE"/>
    <property type="match status" value="1"/>
</dbReference>
<dbReference type="Gene3D" id="3.30.160.60">
    <property type="entry name" value="Classic Zinc Finger"/>
    <property type="match status" value="1"/>
</dbReference>
<dbReference type="EMBL" id="JBCDNA010000001">
    <property type="protein sequence ID" value="MEL4454298.1"/>
    <property type="molecule type" value="Genomic_DNA"/>
</dbReference>
<dbReference type="Pfam" id="PF02618">
    <property type="entry name" value="YceG"/>
    <property type="match status" value="1"/>
</dbReference>
<dbReference type="HAMAP" id="MF_02065">
    <property type="entry name" value="MltG"/>
    <property type="match status" value="1"/>
</dbReference>
<evidence type="ECO:0000256" key="5">
    <source>
        <dbReference type="ARBA" id="ARBA00023239"/>
    </source>
</evidence>
<evidence type="ECO:0000256" key="3">
    <source>
        <dbReference type="ARBA" id="ARBA00022989"/>
    </source>
</evidence>
<keyword evidence="9" id="KW-1185">Reference proteome</keyword>
<evidence type="ECO:0000313" key="9">
    <source>
        <dbReference type="Proteomes" id="UP001474120"/>
    </source>
</evidence>